<protein>
    <recommendedName>
        <fullName evidence="4">Phage-like element PBSX protein XkdF domain-containing protein</fullName>
    </recommendedName>
</protein>
<feature type="compositionally biased region" description="Basic and acidic residues" evidence="2">
    <location>
        <begin position="400"/>
        <end position="417"/>
    </location>
</feature>
<organism evidence="3">
    <name type="scientific">marine sediment metagenome</name>
    <dbReference type="NCBI Taxonomy" id="412755"/>
    <lineage>
        <taxon>unclassified sequences</taxon>
        <taxon>metagenomes</taxon>
        <taxon>ecological metagenomes</taxon>
    </lineage>
</organism>
<dbReference type="EMBL" id="BARS01002375">
    <property type="protein sequence ID" value="GAF84686.1"/>
    <property type="molecule type" value="Genomic_DNA"/>
</dbReference>
<evidence type="ECO:0000313" key="3">
    <source>
        <dbReference type="EMBL" id="GAF84686.1"/>
    </source>
</evidence>
<dbReference type="AlphaFoldDB" id="X0TBJ0"/>
<evidence type="ECO:0008006" key="4">
    <source>
        <dbReference type="Google" id="ProtNLM"/>
    </source>
</evidence>
<gene>
    <name evidence="3" type="ORF">S01H1_04501</name>
</gene>
<reference evidence="3" key="1">
    <citation type="journal article" date="2014" name="Front. Microbiol.">
        <title>High frequency of phylogenetically diverse reductive dehalogenase-homologous genes in deep subseafloor sedimentary metagenomes.</title>
        <authorList>
            <person name="Kawai M."/>
            <person name="Futagami T."/>
            <person name="Toyoda A."/>
            <person name="Takaki Y."/>
            <person name="Nishi S."/>
            <person name="Hori S."/>
            <person name="Arai W."/>
            <person name="Tsubouchi T."/>
            <person name="Morono Y."/>
            <person name="Uchiyama I."/>
            <person name="Ito T."/>
            <person name="Fujiyama A."/>
            <person name="Inagaki F."/>
            <person name="Takami H."/>
        </authorList>
    </citation>
    <scope>NUCLEOTIDE SEQUENCE</scope>
    <source>
        <strain evidence="3">Expedition CK06-06</strain>
    </source>
</reference>
<proteinExistence type="predicted"/>
<sequence length="443" mass="49880">MSNDTMQKEYFNVDQRHAVCQSQWGERMDKQKSIRLHAKFTRLEAAERMVYGYASTEAVDTFDTAFEASWWPHALEGYRQSYSLSAMHERPNVGSVTILEVRPKGLWIGARVDDLDEWALVEDGTYEGFSIEFFATKSRLDIVDGKEVVVFTEFVLTDITIGDVPSNKDATFQVIGRLQKEKDAPWDFDWSKDAQDIVDLFGFEGLKEATLYQVPGARLDEIETYRLPIAKVSRGKLTIYRMALHASMAVINGARAGEEDYTKKEKEDLYTKITEAFLSFNETAPQLRLTGGIKMSNFGEYVSDLLKKITGKDVTEEHQKEIGELEKRLADEKDNGTESAKLVETIEKLETRLKELETAGEKKASDTSEAETAKKVTEFLDKVDKRLDVLEKSASQTKQITDKEVRATRTADQKSEDTSGGMNSFIRASSGVAIPGGGSKEEE</sequence>
<feature type="compositionally biased region" description="Gly residues" evidence="2">
    <location>
        <begin position="434"/>
        <end position="443"/>
    </location>
</feature>
<feature type="region of interest" description="Disordered" evidence="2">
    <location>
        <begin position="391"/>
        <end position="443"/>
    </location>
</feature>
<evidence type="ECO:0000256" key="1">
    <source>
        <dbReference type="SAM" id="Coils"/>
    </source>
</evidence>
<evidence type="ECO:0000256" key="2">
    <source>
        <dbReference type="SAM" id="MobiDB-lite"/>
    </source>
</evidence>
<feature type="coiled-coil region" evidence="1">
    <location>
        <begin position="315"/>
        <end position="366"/>
    </location>
</feature>
<keyword evidence="1" id="KW-0175">Coiled coil</keyword>
<name>X0TBJ0_9ZZZZ</name>
<comment type="caution">
    <text evidence="3">The sequence shown here is derived from an EMBL/GenBank/DDBJ whole genome shotgun (WGS) entry which is preliminary data.</text>
</comment>
<accession>X0TBJ0</accession>